<organism evidence="2 3">
    <name type="scientific">Hirschia baltica (strain ATCC 49814 / DSM 5838 / IFAM 1418)</name>
    <dbReference type="NCBI Taxonomy" id="582402"/>
    <lineage>
        <taxon>Bacteria</taxon>
        <taxon>Pseudomonadati</taxon>
        <taxon>Pseudomonadota</taxon>
        <taxon>Alphaproteobacteria</taxon>
        <taxon>Hyphomonadales</taxon>
        <taxon>Hyphomonadaceae</taxon>
        <taxon>Hirschia</taxon>
    </lineage>
</organism>
<feature type="region of interest" description="Disordered" evidence="1">
    <location>
        <begin position="190"/>
        <end position="232"/>
    </location>
</feature>
<accession>C6XK71</accession>
<name>C6XK71_HIRBI</name>
<reference evidence="3" key="1">
    <citation type="journal article" date="2011" name="J. Bacteriol.">
        <title>Genome sequences of eight morphologically diverse alphaproteobacteria.</title>
        <authorList>
            <consortium name="US DOE Joint Genome Institute"/>
            <person name="Brown P.J."/>
            <person name="Kysela D.T."/>
            <person name="Buechlein A."/>
            <person name="Hemmerich C."/>
            <person name="Brun Y.V."/>
        </authorList>
    </citation>
    <scope>NUCLEOTIDE SEQUENCE [LARGE SCALE GENOMIC DNA]</scope>
    <source>
        <strain evidence="3">ATCC 49814 / DSM 5838 / IFAM 1418</strain>
    </source>
</reference>
<dbReference type="HOGENOM" id="CLU_949213_0_0_5"/>
<sequence>MSYYSRLSIEKKAQLLGYAKARYVAGETLDELVESLPVSKATLHRAQVEQGWRRKDLDAQAAGLENAGTPEWLVKYRAELARVPSGVDRALVNQPDRLAELKAQAEALPESLDITDMKQAAQKAGELAARYQLMGEVKLADAQARLAERFVRLALGMARVDGKATIEAEEEVDTRPSLEEMREVIIQRMRRMPAAGPGNEGRTLGDLDDEEEERARAEAARANEGLDGQDLDAGEYGAEAVDVSDEVYGAGEVEDIAGDDGVEAGDISPYSSAEEWEAALERGRQACVRVRQL</sequence>
<dbReference type="KEGG" id="hba:Hbal_1830"/>
<evidence type="ECO:0000313" key="3">
    <source>
        <dbReference type="Proteomes" id="UP000002745"/>
    </source>
</evidence>
<dbReference type="OrthoDB" id="9838659at2"/>
<dbReference type="Proteomes" id="UP000002745">
    <property type="component" value="Chromosome"/>
</dbReference>
<evidence type="ECO:0000313" key="2">
    <source>
        <dbReference type="EMBL" id="ACT59516.1"/>
    </source>
</evidence>
<evidence type="ECO:0000256" key="1">
    <source>
        <dbReference type="SAM" id="MobiDB-lite"/>
    </source>
</evidence>
<dbReference type="RefSeq" id="WP_015827666.1">
    <property type="nucleotide sequence ID" value="NC_012982.1"/>
</dbReference>
<keyword evidence="3" id="KW-1185">Reference proteome</keyword>
<protein>
    <submittedName>
        <fullName evidence="2">Uncharacterized protein</fullName>
    </submittedName>
</protein>
<dbReference type="AlphaFoldDB" id="C6XK71"/>
<gene>
    <name evidence="2" type="ordered locus">Hbal_1830</name>
</gene>
<dbReference type="EMBL" id="CP001678">
    <property type="protein sequence ID" value="ACT59516.1"/>
    <property type="molecule type" value="Genomic_DNA"/>
</dbReference>
<proteinExistence type="predicted"/>